<keyword evidence="2" id="KW-1185">Reference proteome</keyword>
<accession>A0A5C2S5T7</accession>
<protein>
    <submittedName>
        <fullName evidence="1">Uncharacterized protein</fullName>
    </submittedName>
</protein>
<proteinExistence type="predicted"/>
<dbReference type="EMBL" id="ML122272">
    <property type="protein sequence ID" value="RPD59010.1"/>
    <property type="molecule type" value="Genomic_DNA"/>
</dbReference>
<evidence type="ECO:0000313" key="1">
    <source>
        <dbReference type="EMBL" id="RPD59010.1"/>
    </source>
</evidence>
<evidence type="ECO:0000313" key="2">
    <source>
        <dbReference type="Proteomes" id="UP000313359"/>
    </source>
</evidence>
<sequence>MPWNADNNLTRFRRRPSRQLSLAQVHAAWRREADVRASWVSMLFGVQIPSEGKAPYYSCLSRSNGEHSLRNHMHAYIDSGDRQRWGGRLLRRIAV</sequence>
<gene>
    <name evidence="1" type="ORF">L227DRAFT_172055</name>
</gene>
<organism evidence="1 2">
    <name type="scientific">Lentinus tigrinus ALCF2SS1-6</name>
    <dbReference type="NCBI Taxonomy" id="1328759"/>
    <lineage>
        <taxon>Eukaryota</taxon>
        <taxon>Fungi</taxon>
        <taxon>Dikarya</taxon>
        <taxon>Basidiomycota</taxon>
        <taxon>Agaricomycotina</taxon>
        <taxon>Agaricomycetes</taxon>
        <taxon>Polyporales</taxon>
        <taxon>Polyporaceae</taxon>
        <taxon>Lentinus</taxon>
    </lineage>
</organism>
<reference evidence="1" key="1">
    <citation type="journal article" date="2018" name="Genome Biol. Evol.">
        <title>Genomics and development of Lentinus tigrinus, a white-rot wood-decaying mushroom with dimorphic fruiting bodies.</title>
        <authorList>
            <person name="Wu B."/>
            <person name="Xu Z."/>
            <person name="Knudson A."/>
            <person name="Carlson A."/>
            <person name="Chen N."/>
            <person name="Kovaka S."/>
            <person name="LaButti K."/>
            <person name="Lipzen A."/>
            <person name="Pennachio C."/>
            <person name="Riley R."/>
            <person name="Schakwitz W."/>
            <person name="Umezawa K."/>
            <person name="Ohm R.A."/>
            <person name="Grigoriev I.V."/>
            <person name="Nagy L.G."/>
            <person name="Gibbons J."/>
            <person name="Hibbett D."/>
        </authorList>
    </citation>
    <scope>NUCLEOTIDE SEQUENCE [LARGE SCALE GENOMIC DNA]</scope>
    <source>
        <strain evidence="1">ALCF2SS1-6</strain>
    </source>
</reference>
<dbReference type="Proteomes" id="UP000313359">
    <property type="component" value="Unassembled WGS sequence"/>
</dbReference>
<dbReference type="AlphaFoldDB" id="A0A5C2S5T7"/>
<name>A0A5C2S5T7_9APHY</name>